<dbReference type="Proteomes" id="UP000054783">
    <property type="component" value="Unassembled WGS sequence"/>
</dbReference>
<protein>
    <submittedName>
        <fullName evidence="1">Uncharacterized protein</fullName>
    </submittedName>
</protein>
<name>A0A0V0ZSZ8_9BILA</name>
<keyword evidence="2" id="KW-1185">Reference proteome</keyword>
<dbReference type="EMBL" id="JYDQ01000093">
    <property type="protein sequence ID" value="KRY15554.1"/>
    <property type="molecule type" value="Genomic_DNA"/>
</dbReference>
<sequence>MANRIHQNAIRLDLYICNIFLLFGSRQNSKYVRYSTISVIGFYYSTNVKQVFSDLHNSFTSTSTFACSYSAVVGVAIRVPVTVSESSDGCELIAEASLAY</sequence>
<dbReference type="AlphaFoldDB" id="A0A0V0ZSZ8"/>
<reference evidence="1 2" key="1">
    <citation type="submission" date="2015-01" db="EMBL/GenBank/DDBJ databases">
        <title>Evolution of Trichinella species and genotypes.</title>
        <authorList>
            <person name="Korhonen P.K."/>
            <person name="Edoardo P."/>
            <person name="Giuseppe L.R."/>
            <person name="Gasser R.B."/>
        </authorList>
    </citation>
    <scope>NUCLEOTIDE SEQUENCE [LARGE SCALE GENOMIC DNA]</scope>
    <source>
        <strain evidence="1">ISS2496</strain>
    </source>
</reference>
<comment type="caution">
    <text evidence="1">The sequence shown here is derived from an EMBL/GenBank/DDBJ whole genome shotgun (WGS) entry which is preliminary data.</text>
</comment>
<evidence type="ECO:0000313" key="1">
    <source>
        <dbReference type="EMBL" id="KRY15554.1"/>
    </source>
</evidence>
<gene>
    <name evidence="1" type="ORF">T12_11699</name>
</gene>
<accession>A0A0V0ZSZ8</accession>
<organism evidence="1 2">
    <name type="scientific">Trichinella patagoniensis</name>
    <dbReference type="NCBI Taxonomy" id="990121"/>
    <lineage>
        <taxon>Eukaryota</taxon>
        <taxon>Metazoa</taxon>
        <taxon>Ecdysozoa</taxon>
        <taxon>Nematoda</taxon>
        <taxon>Enoplea</taxon>
        <taxon>Dorylaimia</taxon>
        <taxon>Trichinellida</taxon>
        <taxon>Trichinellidae</taxon>
        <taxon>Trichinella</taxon>
    </lineage>
</organism>
<proteinExistence type="predicted"/>
<evidence type="ECO:0000313" key="2">
    <source>
        <dbReference type="Proteomes" id="UP000054783"/>
    </source>
</evidence>